<keyword evidence="15" id="KW-1185">Reference proteome</keyword>
<evidence type="ECO:0000256" key="12">
    <source>
        <dbReference type="RuleBase" id="RU363032"/>
    </source>
</evidence>
<protein>
    <submittedName>
        <fullName evidence="14">Nitrate ABC transporter, permease protein</fullName>
    </submittedName>
</protein>
<accession>A0A4S4NA23</accession>
<dbReference type="NCBIfam" id="TIGR01183">
    <property type="entry name" value="ntrB"/>
    <property type="match status" value="1"/>
</dbReference>
<dbReference type="Pfam" id="PF00528">
    <property type="entry name" value="BPD_transp_1"/>
    <property type="match status" value="1"/>
</dbReference>
<dbReference type="FunFam" id="1.10.3720.10:FF:000003">
    <property type="entry name" value="Aliphatic sulfonate ABC transporter permease"/>
    <property type="match status" value="1"/>
</dbReference>
<evidence type="ECO:0000313" key="14">
    <source>
        <dbReference type="EMBL" id="THH36059.1"/>
    </source>
</evidence>
<dbReference type="GO" id="GO:0015112">
    <property type="term" value="F:nitrate transmembrane transporter activity"/>
    <property type="evidence" value="ECO:0007669"/>
    <property type="project" value="InterPro"/>
</dbReference>
<comment type="caution">
    <text evidence="14">The sequence shown here is derived from an EMBL/GenBank/DDBJ whole genome shotgun (WGS) entry which is preliminary data.</text>
</comment>
<feature type="transmembrane region" description="Helical" evidence="12">
    <location>
        <begin position="12"/>
        <end position="32"/>
    </location>
</feature>
<dbReference type="InterPro" id="IPR005889">
    <property type="entry name" value="NtrB"/>
</dbReference>
<dbReference type="InterPro" id="IPR000515">
    <property type="entry name" value="MetI-like"/>
</dbReference>
<evidence type="ECO:0000256" key="6">
    <source>
        <dbReference type="ARBA" id="ARBA00022519"/>
    </source>
</evidence>
<keyword evidence="7 12" id="KW-0812">Transmembrane</keyword>
<sequence length="281" mass="29988">MSQDVKDRLKAMVASIGFLVVFLAAWNAFVVAQSGPAADMDPELAALLGPQAKGESALPTPGDVGSEIWGHISNPFYDAGPNDKGVGIQLAYSIFRVLTGFGLAALIAIPLGFLIGMSKLAAQALNPYIQLLKPVSPLAWMPLALYTIKDSEISSIFVIFICSIWPMLLNTIFGVASVRKDWLNVAKTLEVPPLRTAWRVILPAAAPTILTGMRISIGIAWLVIVAAEMLVGGTGIGYFVWNEWNNLSITGVISAIFFIGVVGMILDLMLGQAAKLVAYAE</sequence>
<name>A0A4S4NA23_9RHOB</name>
<keyword evidence="4 12" id="KW-0813">Transport</keyword>
<evidence type="ECO:0000256" key="10">
    <source>
        <dbReference type="ARBA" id="ARBA00023136"/>
    </source>
</evidence>
<evidence type="ECO:0000256" key="9">
    <source>
        <dbReference type="ARBA" id="ARBA00023065"/>
    </source>
</evidence>
<feature type="transmembrane region" description="Helical" evidence="12">
    <location>
        <begin position="154"/>
        <end position="178"/>
    </location>
</feature>
<dbReference type="GO" id="GO:0042918">
    <property type="term" value="P:alkanesulfonate transmembrane transport"/>
    <property type="evidence" value="ECO:0007669"/>
    <property type="project" value="UniProtKB-ARBA"/>
</dbReference>
<gene>
    <name evidence="14" type="primary">ntrB</name>
    <name evidence="14" type="ORF">E4Z66_13425</name>
</gene>
<evidence type="ECO:0000256" key="3">
    <source>
        <dbReference type="ARBA" id="ARBA00009306"/>
    </source>
</evidence>
<evidence type="ECO:0000256" key="2">
    <source>
        <dbReference type="ARBA" id="ARBA00004651"/>
    </source>
</evidence>
<dbReference type="GO" id="GO:0006811">
    <property type="term" value="P:monoatomic ion transport"/>
    <property type="evidence" value="ECO:0007669"/>
    <property type="project" value="UniProtKB-KW"/>
</dbReference>
<dbReference type="OrthoDB" id="8138334at2"/>
<comment type="similarity">
    <text evidence="3 12">Belongs to the binding-protein-dependent transport system permease family.</text>
</comment>
<feature type="transmembrane region" description="Helical" evidence="12">
    <location>
        <begin position="219"/>
        <end position="241"/>
    </location>
</feature>
<evidence type="ECO:0000256" key="1">
    <source>
        <dbReference type="ARBA" id="ARBA00004533"/>
    </source>
</evidence>
<dbReference type="Proteomes" id="UP000306602">
    <property type="component" value="Unassembled WGS sequence"/>
</dbReference>
<dbReference type="EMBL" id="SRKY01000003">
    <property type="protein sequence ID" value="THH36059.1"/>
    <property type="molecule type" value="Genomic_DNA"/>
</dbReference>
<dbReference type="AlphaFoldDB" id="A0A4S4NA23"/>
<evidence type="ECO:0000256" key="11">
    <source>
        <dbReference type="ARBA" id="ARBA00056719"/>
    </source>
</evidence>
<dbReference type="SUPFAM" id="SSF161098">
    <property type="entry name" value="MetI-like"/>
    <property type="match status" value="1"/>
</dbReference>
<keyword evidence="10 12" id="KW-0472">Membrane</keyword>
<evidence type="ECO:0000256" key="7">
    <source>
        <dbReference type="ARBA" id="ARBA00022692"/>
    </source>
</evidence>
<dbReference type="RefSeq" id="WP_136463528.1">
    <property type="nucleotide sequence ID" value="NZ_SRKY01000003.1"/>
</dbReference>
<dbReference type="Gene3D" id="1.10.3720.10">
    <property type="entry name" value="MetI-like"/>
    <property type="match status" value="1"/>
</dbReference>
<comment type="function">
    <text evidence="11">Probably part of an ABC transporter complex. Probably responsible for the translocation of the substrate across the membrane.</text>
</comment>
<dbReference type="PROSITE" id="PS50928">
    <property type="entry name" value="ABC_TM1"/>
    <property type="match status" value="1"/>
</dbReference>
<feature type="transmembrane region" description="Helical" evidence="12">
    <location>
        <begin position="247"/>
        <end position="266"/>
    </location>
</feature>
<dbReference type="PANTHER" id="PTHR30151:SF7">
    <property type="entry name" value="NITRATE IMPORT PERMEASE PROTEIN NRTB"/>
    <property type="match status" value="1"/>
</dbReference>
<feature type="domain" description="ABC transmembrane type-1" evidence="13">
    <location>
        <begin position="90"/>
        <end position="270"/>
    </location>
</feature>
<evidence type="ECO:0000256" key="8">
    <source>
        <dbReference type="ARBA" id="ARBA00022989"/>
    </source>
</evidence>
<dbReference type="InterPro" id="IPR035906">
    <property type="entry name" value="MetI-like_sf"/>
</dbReference>
<keyword evidence="6" id="KW-0997">Cell inner membrane</keyword>
<dbReference type="GO" id="GO:0005886">
    <property type="term" value="C:plasma membrane"/>
    <property type="evidence" value="ECO:0007669"/>
    <property type="project" value="UniProtKB-SubCell"/>
</dbReference>
<keyword evidence="8 12" id="KW-1133">Transmembrane helix</keyword>
<comment type="subcellular location">
    <subcellularLocation>
        <location evidence="1">Cell inner membrane</location>
    </subcellularLocation>
    <subcellularLocation>
        <location evidence="2 12">Cell membrane</location>
        <topology evidence="2 12">Multi-pass membrane protein</topology>
    </subcellularLocation>
</comment>
<evidence type="ECO:0000313" key="15">
    <source>
        <dbReference type="Proteomes" id="UP000306602"/>
    </source>
</evidence>
<reference evidence="14 15" key="1">
    <citation type="submission" date="2019-04" db="EMBL/GenBank/DDBJ databases">
        <title>Shimia ponticola sp. nov., isolated from seawater.</title>
        <authorList>
            <person name="Kim Y.-O."/>
            <person name="Yoon J.-H."/>
        </authorList>
    </citation>
    <scope>NUCLEOTIDE SEQUENCE [LARGE SCALE GENOMIC DNA]</scope>
    <source>
        <strain evidence="14 15">MYP11</strain>
    </source>
</reference>
<dbReference type="CDD" id="cd06261">
    <property type="entry name" value="TM_PBP2"/>
    <property type="match status" value="1"/>
</dbReference>
<evidence type="ECO:0000256" key="4">
    <source>
        <dbReference type="ARBA" id="ARBA00022448"/>
    </source>
</evidence>
<keyword evidence="5" id="KW-1003">Cell membrane</keyword>
<organism evidence="14 15">
    <name type="scientific">Aliishimia ponticola</name>
    <dbReference type="NCBI Taxonomy" id="2499833"/>
    <lineage>
        <taxon>Bacteria</taxon>
        <taxon>Pseudomonadati</taxon>
        <taxon>Pseudomonadota</taxon>
        <taxon>Alphaproteobacteria</taxon>
        <taxon>Rhodobacterales</taxon>
        <taxon>Paracoccaceae</taxon>
        <taxon>Aliishimia</taxon>
    </lineage>
</organism>
<feature type="transmembrane region" description="Helical" evidence="12">
    <location>
        <begin position="94"/>
        <end position="116"/>
    </location>
</feature>
<evidence type="ECO:0000256" key="5">
    <source>
        <dbReference type="ARBA" id="ARBA00022475"/>
    </source>
</evidence>
<keyword evidence="9" id="KW-0406">Ion transport</keyword>
<proteinExistence type="inferred from homology"/>
<evidence type="ECO:0000259" key="13">
    <source>
        <dbReference type="PROSITE" id="PS50928"/>
    </source>
</evidence>
<dbReference type="PANTHER" id="PTHR30151">
    <property type="entry name" value="ALKANE SULFONATE ABC TRANSPORTER-RELATED, MEMBRANE SUBUNIT"/>
    <property type="match status" value="1"/>
</dbReference>